<dbReference type="InterPro" id="IPR000835">
    <property type="entry name" value="HTH_MarR-typ"/>
</dbReference>
<protein>
    <submittedName>
        <fullName evidence="5">DNA-binding MarR family transcriptional regulator</fullName>
    </submittedName>
</protein>
<organism evidence="5 6">
    <name type="scientific">Streptococcus saliviloxodontae</name>
    <dbReference type="NCBI Taxonomy" id="1349416"/>
    <lineage>
        <taxon>Bacteria</taxon>
        <taxon>Bacillati</taxon>
        <taxon>Bacillota</taxon>
        <taxon>Bacilli</taxon>
        <taxon>Lactobacillales</taxon>
        <taxon>Streptococcaceae</taxon>
        <taxon>Streptococcus</taxon>
    </lineage>
</organism>
<keyword evidence="3" id="KW-0804">Transcription</keyword>
<dbReference type="SUPFAM" id="SSF46785">
    <property type="entry name" value="Winged helix' DNA-binding domain"/>
    <property type="match status" value="1"/>
</dbReference>
<keyword evidence="2 5" id="KW-0238">DNA-binding</keyword>
<name>A0ABS2PML1_9STRE</name>
<gene>
    <name evidence="5" type="ORF">JOC31_000862</name>
</gene>
<reference evidence="5 6" key="1">
    <citation type="submission" date="2021-01" db="EMBL/GenBank/DDBJ databases">
        <title>Genomic Encyclopedia of Type Strains, Phase IV (KMG-IV): sequencing the most valuable type-strain genomes for metagenomic binning, comparative biology and taxonomic classification.</title>
        <authorList>
            <person name="Goeker M."/>
        </authorList>
    </citation>
    <scope>NUCLEOTIDE SEQUENCE [LARGE SCALE GENOMIC DNA]</scope>
    <source>
        <strain evidence="5 6">DSM 27513</strain>
    </source>
</reference>
<evidence type="ECO:0000313" key="5">
    <source>
        <dbReference type="EMBL" id="MBM7636043.1"/>
    </source>
</evidence>
<evidence type="ECO:0000256" key="3">
    <source>
        <dbReference type="ARBA" id="ARBA00023163"/>
    </source>
</evidence>
<dbReference type="PROSITE" id="PS50995">
    <property type="entry name" value="HTH_MARR_2"/>
    <property type="match status" value="1"/>
</dbReference>
<feature type="domain" description="HTH marR-type" evidence="4">
    <location>
        <begin position="4"/>
        <end position="137"/>
    </location>
</feature>
<evidence type="ECO:0000313" key="6">
    <source>
        <dbReference type="Proteomes" id="UP000809081"/>
    </source>
</evidence>
<proteinExistence type="predicted"/>
<evidence type="ECO:0000259" key="4">
    <source>
        <dbReference type="PROSITE" id="PS50995"/>
    </source>
</evidence>
<dbReference type="Pfam" id="PF01047">
    <property type="entry name" value="MarR"/>
    <property type="match status" value="1"/>
</dbReference>
<evidence type="ECO:0000256" key="2">
    <source>
        <dbReference type="ARBA" id="ARBA00023125"/>
    </source>
</evidence>
<dbReference type="PANTHER" id="PTHR42756:SF1">
    <property type="entry name" value="TRANSCRIPTIONAL REPRESSOR OF EMRAB OPERON"/>
    <property type="match status" value="1"/>
</dbReference>
<dbReference type="SMART" id="SM00347">
    <property type="entry name" value="HTH_MARR"/>
    <property type="match status" value="1"/>
</dbReference>
<comment type="caution">
    <text evidence="5">The sequence shown here is derived from an EMBL/GenBank/DDBJ whole genome shotgun (WGS) entry which is preliminary data.</text>
</comment>
<dbReference type="InterPro" id="IPR036388">
    <property type="entry name" value="WH-like_DNA-bd_sf"/>
</dbReference>
<sequence length="144" mass="16845">MSDTSQLIKKIYHMMGRVYYDLGMEIEKNINLSERDVYYLGIIYRNQPLKLSEFAQISRVSKPAATQIVNRFLDKDYVTKVNSSKDRRVSFISLSPDMLHYFQESEQVLDKVFESLVENLTPQEHESAQAILTKMLTSERKLND</sequence>
<evidence type="ECO:0000256" key="1">
    <source>
        <dbReference type="ARBA" id="ARBA00023015"/>
    </source>
</evidence>
<dbReference type="GO" id="GO:0003677">
    <property type="term" value="F:DNA binding"/>
    <property type="evidence" value="ECO:0007669"/>
    <property type="project" value="UniProtKB-KW"/>
</dbReference>
<dbReference type="EMBL" id="JAFBEI010000014">
    <property type="protein sequence ID" value="MBM7636043.1"/>
    <property type="molecule type" value="Genomic_DNA"/>
</dbReference>
<dbReference type="PANTHER" id="PTHR42756">
    <property type="entry name" value="TRANSCRIPTIONAL REGULATOR, MARR"/>
    <property type="match status" value="1"/>
</dbReference>
<dbReference type="InterPro" id="IPR036390">
    <property type="entry name" value="WH_DNA-bd_sf"/>
</dbReference>
<accession>A0ABS2PML1</accession>
<keyword evidence="6" id="KW-1185">Reference proteome</keyword>
<dbReference type="Proteomes" id="UP000809081">
    <property type="component" value="Unassembled WGS sequence"/>
</dbReference>
<dbReference type="RefSeq" id="WP_205016937.1">
    <property type="nucleotide sequence ID" value="NZ_JAFBEI010000014.1"/>
</dbReference>
<dbReference type="Gene3D" id="1.10.10.10">
    <property type="entry name" value="Winged helix-like DNA-binding domain superfamily/Winged helix DNA-binding domain"/>
    <property type="match status" value="1"/>
</dbReference>
<keyword evidence="1" id="KW-0805">Transcription regulation</keyword>